<keyword evidence="4" id="KW-0808">Transferase</keyword>
<organism evidence="10">
    <name type="scientific">marine metagenome</name>
    <dbReference type="NCBI Taxonomy" id="408172"/>
    <lineage>
        <taxon>unclassified sequences</taxon>
        <taxon>metagenomes</taxon>
        <taxon>ecological metagenomes</taxon>
    </lineage>
</organism>
<evidence type="ECO:0000256" key="6">
    <source>
        <dbReference type="ARBA" id="ARBA00022989"/>
    </source>
</evidence>
<accession>A0A382YIC3</accession>
<feature type="non-terminal residue" evidence="10">
    <location>
        <position position="232"/>
    </location>
</feature>
<keyword evidence="2" id="KW-1003">Cell membrane</keyword>
<dbReference type="InterPro" id="IPR050297">
    <property type="entry name" value="LipidA_mod_glycosyltrf_83"/>
</dbReference>
<keyword evidence="5 8" id="KW-0812">Transmembrane</keyword>
<dbReference type="PANTHER" id="PTHR33908">
    <property type="entry name" value="MANNOSYLTRANSFERASE YKCB-RELATED"/>
    <property type="match status" value="1"/>
</dbReference>
<evidence type="ECO:0000313" key="10">
    <source>
        <dbReference type="EMBL" id="SVD82248.1"/>
    </source>
</evidence>
<evidence type="ECO:0000256" key="4">
    <source>
        <dbReference type="ARBA" id="ARBA00022679"/>
    </source>
</evidence>
<feature type="transmembrane region" description="Helical" evidence="8">
    <location>
        <begin position="83"/>
        <end position="101"/>
    </location>
</feature>
<comment type="subcellular location">
    <subcellularLocation>
        <location evidence="1">Cell membrane</location>
        <topology evidence="1">Multi-pass membrane protein</topology>
    </subcellularLocation>
</comment>
<reference evidence="10" key="1">
    <citation type="submission" date="2018-05" db="EMBL/GenBank/DDBJ databases">
        <authorList>
            <person name="Lanie J.A."/>
            <person name="Ng W.-L."/>
            <person name="Kazmierczak K.M."/>
            <person name="Andrzejewski T.M."/>
            <person name="Davidsen T.M."/>
            <person name="Wayne K.J."/>
            <person name="Tettelin H."/>
            <person name="Glass J.I."/>
            <person name="Rusch D."/>
            <person name="Podicherti R."/>
            <person name="Tsui H.-C.T."/>
            <person name="Winkler M.E."/>
        </authorList>
    </citation>
    <scope>NUCLEOTIDE SEQUENCE</scope>
</reference>
<protein>
    <recommendedName>
        <fullName evidence="9">Glycosyltransferase RgtA/B/C/D-like domain-containing protein</fullName>
    </recommendedName>
</protein>
<feature type="transmembrane region" description="Helical" evidence="8">
    <location>
        <begin position="162"/>
        <end position="194"/>
    </location>
</feature>
<dbReference type="InterPro" id="IPR038731">
    <property type="entry name" value="RgtA/B/C-like"/>
</dbReference>
<evidence type="ECO:0000256" key="1">
    <source>
        <dbReference type="ARBA" id="ARBA00004651"/>
    </source>
</evidence>
<dbReference type="EMBL" id="UINC01175567">
    <property type="protein sequence ID" value="SVD82248.1"/>
    <property type="molecule type" value="Genomic_DNA"/>
</dbReference>
<dbReference type="GO" id="GO:0008610">
    <property type="term" value="P:lipid biosynthetic process"/>
    <property type="evidence" value="ECO:0007669"/>
    <property type="project" value="UniProtKB-ARBA"/>
</dbReference>
<evidence type="ECO:0000256" key="3">
    <source>
        <dbReference type="ARBA" id="ARBA00022676"/>
    </source>
</evidence>
<keyword evidence="7 8" id="KW-0472">Membrane</keyword>
<dbReference type="AlphaFoldDB" id="A0A382YIC3"/>
<name>A0A382YIC3_9ZZZZ</name>
<evidence type="ECO:0000256" key="5">
    <source>
        <dbReference type="ARBA" id="ARBA00022692"/>
    </source>
</evidence>
<gene>
    <name evidence="10" type="ORF">METZ01_LOCUS435102</name>
</gene>
<feature type="transmembrane region" description="Helical" evidence="8">
    <location>
        <begin position="113"/>
        <end position="130"/>
    </location>
</feature>
<sequence>MYILIPLLLFGTILRVHQLDRALGGGDENQILLEWVYTPMNYILTPAGDPRFWNWSLGYGFDQIFSNFVLRIMVLLFGEENTLAIRFPAFVAGIACIWMVYKVARQISSSKAVARLALLTMSVCPIHIYYSQTARGYSFIMFFSILSIFAILKLLKSNKNLIWGLLLILSGTLSVYTIPLTVVFILSLAVWVLLVLTIPTLRAEFGLDQESVSIKFYQFFSIFILIGIGSFL</sequence>
<evidence type="ECO:0000256" key="2">
    <source>
        <dbReference type="ARBA" id="ARBA00022475"/>
    </source>
</evidence>
<evidence type="ECO:0000259" key="9">
    <source>
        <dbReference type="Pfam" id="PF13231"/>
    </source>
</evidence>
<feature type="domain" description="Glycosyltransferase RgtA/B/C/D-like" evidence="9">
    <location>
        <begin position="66"/>
        <end position="194"/>
    </location>
</feature>
<dbReference type="PANTHER" id="PTHR33908:SF11">
    <property type="entry name" value="MEMBRANE PROTEIN"/>
    <property type="match status" value="1"/>
</dbReference>
<dbReference type="Pfam" id="PF13231">
    <property type="entry name" value="PMT_2"/>
    <property type="match status" value="1"/>
</dbReference>
<keyword evidence="6 8" id="KW-1133">Transmembrane helix</keyword>
<feature type="transmembrane region" description="Helical" evidence="8">
    <location>
        <begin position="214"/>
        <end position="231"/>
    </location>
</feature>
<keyword evidence="3" id="KW-0328">Glycosyltransferase</keyword>
<feature type="transmembrane region" description="Helical" evidence="8">
    <location>
        <begin position="136"/>
        <end position="155"/>
    </location>
</feature>
<dbReference type="GO" id="GO:0005886">
    <property type="term" value="C:plasma membrane"/>
    <property type="evidence" value="ECO:0007669"/>
    <property type="project" value="UniProtKB-SubCell"/>
</dbReference>
<evidence type="ECO:0000256" key="7">
    <source>
        <dbReference type="ARBA" id="ARBA00023136"/>
    </source>
</evidence>
<dbReference type="GO" id="GO:0016763">
    <property type="term" value="F:pentosyltransferase activity"/>
    <property type="evidence" value="ECO:0007669"/>
    <property type="project" value="TreeGrafter"/>
</dbReference>
<proteinExistence type="predicted"/>
<evidence type="ECO:0000256" key="8">
    <source>
        <dbReference type="SAM" id="Phobius"/>
    </source>
</evidence>